<dbReference type="RefSeq" id="WP_203908801.1">
    <property type="nucleotide sequence ID" value="NZ_BONY01000015.1"/>
</dbReference>
<organism evidence="8 9">
    <name type="scientific">Rhizocola hellebori</name>
    <dbReference type="NCBI Taxonomy" id="1392758"/>
    <lineage>
        <taxon>Bacteria</taxon>
        <taxon>Bacillati</taxon>
        <taxon>Actinomycetota</taxon>
        <taxon>Actinomycetes</taxon>
        <taxon>Micromonosporales</taxon>
        <taxon>Micromonosporaceae</taxon>
        <taxon>Rhizocola</taxon>
    </lineage>
</organism>
<proteinExistence type="inferred from homology"/>
<sequence length="238" mass="25298">MSKHGRREANRLIRQQQLQEAKRKRSIRISAIAAGVLMLVSVGAYVVYTNTADTTHNVPQQANAAGTGIVAGSGPIKVEVYQDYLCPSCRAFHAAAEERLQAMVRENKITLTTYPIAILDRLSTNRYSTRSAAAAGCAADSGKFAQFSDALYDKQPAEGGAGYTDEELVNVGRSAGLGDPFASCVRDGTYSGWPGFATEESSRRGVTGTPTVFVNDKKVVPGQGQTITDAVFNAIAGS</sequence>
<evidence type="ECO:0000313" key="9">
    <source>
        <dbReference type="Proteomes" id="UP000612899"/>
    </source>
</evidence>
<reference evidence="8" key="1">
    <citation type="submission" date="2021-01" db="EMBL/GenBank/DDBJ databases">
        <title>Whole genome shotgun sequence of Rhizocola hellebori NBRC 109834.</title>
        <authorList>
            <person name="Komaki H."/>
            <person name="Tamura T."/>
        </authorList>
    </citation>
    <scope>NUCLEOTIDE SEQUENCE</scope>
    <source>
        <strain evidence="8">NBRC 109834</strain>
    </source>
</reference>
<feature type="domain" description="Thioredoxin-like fold" evidence="7">
    <location>
        <begin position="75"/>
        <end position="220"/>
    </location>
</feature>
<evidence type="ECO:0000259" key="7">
    <source>
        <dbReference type="Pfam" id="PF13462"/>
    </source>
</evidence>
<keyword evidence="4" id="KW-1015">Disulfide bond</keyword>
<dbReference type="Gene3D" id="3.40.30.10">
    <property type="entry name" value="Glutaredoxin"/>
    <property type="match status" value="1"/>
</dbReference>
<dbReference type="InterPro" id="IPR036249">
    <property type="entry name" value="Thioredoxin-like_sf"/>
</dbReference>
<keyword evidence="6" id="KW-1133">Transmembrane helix</keyword>
<keyword evidence="2" id="KW-0732">Signal</keyword>
<keyword evidence="9" id="KW-1185">Reference proteome</keyword>
<evidence type="ECO:0000256" key="1">
    <source>
        <dbReference type="ARBA" id="ARBA00005791"/>
    </source>
</evidence>
<dbReference type="AlphaFoldDB" id="A0A8J3VGA6"/>
<keyword evidence="3" id="KW-0560">Oxidoreductase</keyword>
<dbReference type="CDD" id="cd02972">
    <property type="entry name" value="DsbA_family"/>
    <property type="match status" value="1"/>
</dbReference>
<comment type="caution">
    <text evidence="8">The sequence shown here is derived from an EMBL/GenBank/DDBJ whole genome shotgun (WGS) entry which is preliminary data.</text>
</comment>
<name>A0A8J3VGA6_9ACTN</name>
<evidence type="ECO:0000256" key="6">
    <source>
        <dbReference type="SAM" id="Phobius"/>
    </source>
</evidence>
<comment type="similarity">
    <text evidence="1">Belongs to the thioredoxin family. DsbA subfamily.</text>
</comment>
<evidence type="ECO:0000256" key="4">
    <source>
        <dbReference type="ARBA" id="ARBA00023157"/>
    </source>
</evidence>
<protein>
    <recommendedName>
        <fullName evidence="7">Thioredoxin-like fold domain-containing protein</fullName>
    </recommendedName>
</protein>
<keyword evidence="6" id="KW-0812">Transmembrane</keyword>
<dbReference type="EMBL" id="BONY01000015">
    <property type="protein sequence ID" value="GIH04932.1"/>
    <property type="molecule type" value="Genomic_DNA"/>
</dbReference>
<keyword evidence="5" id="KW-0676">Redox-active center</keyword>
<gene>
    <name evidence="8" type="ORF">Rhe02_29990</name>
</gene>
<dbReference type="InterPro" id="IPR012336">
    <property type="entry name" value="Thioredoxin-like_fold"/>
</dbReference>
<dbReference type="PANTHER" id="PTHR13887">
    <property type="entry name" value="GLUTATHIONE S-TRANSFERASE KAPPA"/>
    <property type="match status" value="1"/>
</dbReference>
<keyword evidence="6" id="KW-0472">Membrane</keyword>
<evidence type="ECO:0000256" key="2">
    <source>
        <dbReference type="ARBA" id="ARBA00022729"/>
    </source>
</evidence>
<dbReference type="PANTHER" id="PTHR13887:SF14">
    <property type="entry name" value="DISULFIDE BOND FORMATION PROTEIN D"/>
    <property type="match status" value="1"/>
</dbReference>
<dbReference type="Proteomes" id="UP000612899">
    <property type="component" value="Unassembled WGS sequence"/>
</dbReference>
<accession>A0A8J3VGA6</accession>
<dbReference type="SUPFAM" id="SSF52833">
    <property type="entry name" value="Thioredoxin-like"/>
    <property type="match status" value="1"/>
</dbReference>
<evidence type="ECO:0000256" key="3">
    <source>
        <dbReference type="ARBA" id="ARBA00023002"/>
    </source>
</evidence>
<evidence type="ECO:0000256" key="5">
    <source>
        <dbReference type="ARBA" id="ARBA00023284"/>
    </source>
</evidence>
<evidence type="ECO:0000313" key="8">
    <source>
        <dbReference type="EMBL" id="GIH04932.1"/>
    </source>
</evidence>
<feature type="transmembrane region" description="Helical" evidence="6">
    <location>
        <begin position="29"/>
        <end position="48"/>
    </location>
</feature>
<dbReference type="GO" id="GO:0016491">
    <property type="term" value="F:oxidoreductase activity"/>
    <property type="evidence" value="ECO:0007669"/>
    <property type="project" value="UniProtKB-KW"/>
</dbReference>
<dbReference type="Pfam" id="PF13462">
    <property type="entry name" value="Thioredoxin_4"/>
    <property type="match status" value="1"/>
</dbReference>